<name>A0ACC6P8S8_9BACL</name>
<dbReference type="EMBL" id="JBBKAR010000016">
    <property type="protein sequence ID" value="MEJ8303272.1"/>
    <property type="molecule type" value="Genomic_DNA"/>
</dbReference>
<evidence type="ECO:0000313" key="2">
    <source>
        <dbReference type="Proteomes" id="UP001380953"/>
    </source>
</evidence>
<sequence length="279" mass="31294">MKLLEAVELTKIYDGQKGGLFAKRNPRQSLPAVNSVSFELRQNETLGLVGESGCGKSTLARMLLRLEQPSAGRVRYRGTDITDWSFGRMREVRSRMQLVFQNSLSSFNPAFTVERIIAEPLRNAGIRNAAERRARILHTLESVGLGASHLGRLPAELSGGQQQRVGIARALVRKPEILILDEPFSSLDFGLRRQAMDLLDELKKSLGLSYLFITHDLSIVGRFCDRAIVMRHGGIVEELPYADSLEQATHAYTRMLLDSIPARHPRERKIDSRLSNPSF</sequence>
<evidence type="ECO:0000313" key="1">
    <source>
        <dbReference type="EMBL" id="MEJ8303272.1"/>
    </source>
</evidence>
<reference evidence="1" key="1">
    <citation type="submission" date="2024-03" db="EMBL/GenBank/DDBJ databases">
        <title>Whole genome sequecning of epiphytes from Marcgravia umbellata leaves.</title>
        <authorList>
            <person name="Kumar G."/>
            <person name="Savka M.A."/>
        </authorList>
    </citation>
    <scope>NUCLEOTIDE SEQUENCE</scope>
    <source>
        <strain evidence="1">RIT_BL5</strain>
    </source>
</reference>
<comment type="caution">
    <text evidence="1">The sequence shown here is derived from an EMBL/GenBank/DDBJ whole genome shotgun (WGS) entry which is preliminary data.</text>
</comment>
<protein>
    <submittedName>
        <fullName evidence="1">ATP-binding cassette domain-containing protein</fullName>
    </submittedName>
</protein>
<keyword evidence="1" id="KW-0067">ATP-binding</keyword>
<gene>
    <name evidence="1" type="ORF">WKI47_05000</name>
</gene>
<keyword evidence="1" id="KW-0547">Nucleotide-binding</keyword>
<organism evidence="1 2">
    <name type="scientific">Saccharibacillus sacchari</name>
    <dbReference type="NCBI Taxonomy" id="456493"/>
    <lineage>
        <taxon>Bacteria</taxon>
        <taxon>Bacillati</taxon>
        <taxon>Bacillota</taxon>
        <taxon>Bacilli</taxon>
        <taxon>Bacillales</taxon>
        <taxon>Paenibacillaceae</taxon>
        <taxon>Saccharibacillus</taxon>
    </lineage>
</organism>
<dbReference type="Proteomes" id="UP001380953">
    <property type="component" value="Unassembled WGS sequence"/>
</dbReference>
<keyword evidence="2" id="KW-1185">Reference proteome</keyword>
<accession>A0ACC6P8S8</accession>
<proteinExistence type="predicted"/>